<evidence type="ECO:0000256" key="1">
    <source>
        <dbReference type="SAM" id="Phobius"/>
    </source>
</evidence>
<keyword evidence="1" id="KW-1133">Transmembrane helix</keyword>
<dbReference type="Pfam" id="PF17555">
    <property type="entry name" value="TssN"/>
    <property type="match status" value="1"/>
</dbReference>
<keyword evidence="1" id="KW-0472">Membrane</keyword>
<feature type="transmembrane region" description="Helical" evidence="1">
    <location>
        <begin position="29"/>
        <end position="52"/>
    </location>
</feature>
<evidence type="ECO:0000313" key="3">
    <source>
        <dbReference type="Proteomes" id="UP000831390"/>
    </source>
</evidence>
<dbReference type="Proteomes" id="UP000831390">
    <property type="component" value="Chromosome"/>
</dbReference>
<organism evidence="2 3">
    <name type="scientific">Hymenobacter monticola</name>
    <dbReference type="NCBI Taxonomy" id="1705399"/>
    <lineage>
        <taxon>Bacteria</taxon>
        <taxon>Pseudomonadati</taxon>
        <taxon>Bacteroidota</taxon>
        <taxon>Cytophagia</taxon>
        <taxon>Cytophagales</taxon>
        <taxon>Hymenobacteraceae</taxon>
        <taxon>Hymenobacter</taxon>
    </lineage>
</organism>
<feature type="transmembrane region" description="Helical" evidence="1">
    <location>
        <begin position="122"/>
        <end position="142"/>
    </location>
</feature>
<accession>A0ABY4B591</accession>
<evidence type="ECO:0000313" key="2">
    <source>
        <dbReference type="EMBL" id="UOE34308.1"/>
    </source>
</evidence>
<dbReference type="RefSeq" id="WP_243515211.1">
    <property type="nucleotide sequence ID" value="NZ_CP094534.1"/>
</dbReference>
<dbReference type="EMBL" id="CP094534">
    <property type="protein sequence ID" value="UOE34308.1"/>
    <property type="molecule type" value="Genomic_DNA"/>
</dbReference>
<proteinExistence type="predicted"/>
<protein>
    <submittedName>
        <fullName evidence="2">TssN family type VI secretion system protein</fullName>
    </submittedName>
</protein>
<reference evidence="2 3" key="1">
    <citation type="submission" date="2022-03" db="EMBL/GenBank/DDBJ databases">
        <title>Hymenobactersp. isolated from the air.</title>
        <authorList>
            <person name="Won M."/>
            <person name="Kwon S.-W."/>
        </authorList>
    </citation>
    <scope>NUCLEOTIDE SEQUENCE [LARGE SCALE GENOMIC DNA]</scope>
    <source>
        <strain evidence="2 3">KACC 22596</strain>
    </source>
</reference>
<gene>
    <name evidence="2" type="ORF">MTP16_01330</name>
</gene>
<feature type="transmembrane region" description="Helical" evidence="1">
    <location>
        <begin position="96"/>
        <end position="116"/>
    </location>
</feature>
<keyword evidence="1" id="KW-0812">Transmembrane</keyword>
<dbReference type="InterPro" id="IPR035177">
    <property type="entry name" value="TssN"/>
</dbReference>
<name>A0ABY4B591_9BACT</name>
<keyword evidence="3" id="KW-1185">Reference proteome</keyword>
<sequence length="286" mass="32702">MLPDPSSQARGAANSALSNLSSRVQGSKVFLSVFFYVLGTVLAFGLLGLAAVRSPWGFPPTLGLLMLALALLGWLYAAQLPNWLSWLSAERRGPMALTLVLTAALGAGAILALRWVPWARNYLPPAGFTAAVIPFLLPYFFWESYRAWLAIPHRRYKLWHYNPLAPSPDLSRMDLNNFMVVHFWMTRRFGEALYHDFSSKAPYQMRLSDLFAIFLSDYNQLKPDQALQYLDNQGQAFGWLFYAKQPWWRRRKYYDPDFTFQDNFLRQGSIIVAQRVPATPAEPRPE</sequence>
<feature type="transmembrane region" description="Helical" evidence="1">
    <location>
        <begin position="64"/>
        <end position="84"/>
    </location>
</feature>